<evidence type="ECO:0000259" key="1">
    <source>
        <dbReference type="Pfam" id="PF02541"/>
    </source>
</evidence>
<dbReference type="PANTHER" id="PTHR30005">
    <property type="entry name" value="EXOPOLYPHOSPHATASE"/>
    <property type="match status" value="1"/>
</dbReference>
<sequence>MGSHTVRLLIADLVGDTLIYRHYDHVVTHLGRGVAEHHTLSTPSLTATLAALESFAATIAHFGQRDIRVVGTEAVRAAHNRQELITVLQERTGLRLEVLDSQHEALYMAHGVLQALHPPPQRAVIFDVGGASTEFVCVERGQLRFQNSYPIGVVSLCDCEDPHQLMACCAEQLINDLNRAGLWPAVHQEDWALVGTAGTVTTLAAAQMKMTDYCPEKINNFHLQALQLDALSCRLAPLTSDEREQLPGIEAGRGETIFAGVQFVRFLLDFFKHDVMTVSDAGLLQGVFWCTWGQSTVLAAVD</sequence>
<evidence type="ECO:0000313" key="2">
    <source>
        <dbReference type="EMBL" id="EAT15867.1"/>
    </source>
</evidence>
<dbReference type="EMBL" id="AAEW02000007">
    <property type="protein sequence ID" value="EAT15867.1"/>
    <property type="molecule type" value="Genomic_DNA"/>
</dbReference>
<dbReference type="Pfam" id="PF02541">
    <property type="entry name" value="Ppx-GppA"/>
    <property type="match status" value="1"/>
</dbReference>
<dbReference type="InterPro" id="IPR043129">
    <property type="entry name" value="ATPase_NBD"/>
</dbReference>
<evidence type="ECO:0000313" key="3">
    <source>
        <dbReference type="Proteomes" id="UP000005695"/>
    </source>
</evidence>
<dbReference type="PANTHER" id="PTHR30005:SF0">
    <property type="entry name" value="RETROGRADE REGULATION PROTEIN 2"/>
    <property type="match status" value="1"/>
</dbReference>
<dbReference type="SUPFAM" id="SSF53067">
    <property type="entry name" value="Actin-like ATPase domain"/>
    <property type="match status" value="2"/>
</dbReference>
<dbReference type="CDD" id="cd24054">
    <property type="entry name" value="ASKHA_NBD_AaPPX-GppA_MtPPX2-like"/>
    <property type="match status" value="1"/>
</dbReference>
<reference evidence="2" key="2">
    <citation type="submission" date="2006-05" db="EMBL/GenBank/DDBJ databases">
        <title>Sequencing of the draft genome and assembly of Desulfuromonas acetoxidans DSM 684.</title>
        <authorList>
            <consortium name="US DOE Joint Genome Institute (JGI-PGF)"/>
            <person name="Copeland A."/>
            <person name="Lucas S."/>
            <person name="Lapidus A."/>
            <person name="Barry K."/>
            <person name="Detter J.C."/>
            <person name="Glavina del Rio T."/>
            <person name="Hammon N."/>
            <person name="Israni S."/>
            <person name="Dalin E."/>
            <person name="Tice H."/>
            <person name="Bruce D."/>
            <person name="Pitluck S."/>
            <person name="Richardson P."/>
        </authorList>
    </citation>
    <scope>NUCLEOTIDE SEQUENCE [LARGE SCALE GENOMIC DNA]</scope>
    <source>
        <strain evidence="2">DSM 684</strain>
    </source>
</reference>
<dbReference type="Gene3D" id="3.30.420.40">
    <property type="match status" value="1"/>
</dbReference>
<keyword evidence="3" id="KW-1185">Reference proteome</keyword>
<dbReference type="GO" id="GO:0016462">
    <property type="term" value="F:pyrophosphatase activity"/>
    <property type="evidence" value="ECO:0007669"/>
    <property type="project" value="TreeGrafter"/>
</dbReference>
<dbReference type="InterPro" id="IPR003695">
    <property type="entry name" value="Ppx_GppA_N"/>
</dbReference>
<protein>
    <submittedName>
        <fullName evidence="2">Ppx/GppA phosphatase</fullName>
    </submittedName>
</protein>
<dbReference type="Gene3D" id="3.30.420.150">
    <property type="entry name" value="Exopolyphosphatase. Domain 2"/>
    <property type="match status" value="1"/>
</dbReference>
<dbReference type="AlphaFoldDB" id="Q1K0S4"/>
<dbReference type="InterPro" id="IPR050273">
    <property type="entry name" value="GppA/Ppx_hydrolase"/>
</dbReference>
<gene>
    <name evidence="2" type="ORF">Dace_2166</name>
</gene>
<name>Q1K0S4_DESA6</name>
<reference evidence="2" key="1">
    <citation type="submission" date="2006-05" db="EMBL/GenBank/DDBJ databases">
        <title>Annotation of the draft genome assembly of Desulfuromonas acetoxidans DSM 684.</title>
        <authorList>
            <consortium name="US DOE Joint Genome Institute (JGI-ORNL)"/>
            <person name="Larimer F."/>
            <person name="Land M."/>
            <person name="Hauser L."/>
        </authorList>
    </citation>
    <scope>NUCLEOTIDE SEQUENCE [LARGE SCALE GENOMIC DNA]</scope>
    <source>
        <strain evidence="2">DSM 684</strain>
    </source>
</reference>
<comment type="caution">
    <text evidence="2">The sequence shown here is derived from an EMBL/GenBank/DDBJ whole genome shotgun (WGS) entry which is preliminary data.</text>
</comment>
<dbReference type="Proteomes" id="UP000005695">
    <property type="component" value="Unassembled WGS sequence"/>
</dbReference>
<accession>Q1K0S4</accession>
<proteinExistence type="predicted"/>
<organism evidence="2 3">
    <name type="scientific">Desulfuromonas acetoxidans (strain DSM 684 / 11070)</name>
    <dbReference type="NCBI Taxonomy" id="281689"/>
    <lineage>
        <taxon>Bacteria</taxon>
        <taxon>Pseudomonadati</taxon>
        <taxon>Thermodesulfobacteriota</taxon>
        <taxon>Desulfuromonadia</taxon>
        <taxon>Desulfuromonadales</taxon>
        <taxon>Desulfuromonadaceae</taxon>
        <taxon>Desulfuromonas</taxon>
    </lineage>
</organism>
<feature type="domain" description="Ppx/GppA phosphatase N-terminal" evidence="1">
    <location>
        <begin position="27"/>
        <end position="288"/>
    </location>
</feature>